<sequence>MSVGTIKNRRAELGLHGSRSKKQNLTNQEKTQLVLQTMEKDPTNGQGKATIHARIAWDLGVHLPRNFVSDTMHIYCPEGFEMRSPNTKKVYRIKKGPVGIHERWAGDGHDKLNSIGFPIWALIDDATGKWLGAWVVPNNRLGPVVAYLFLKKIEEYGGMPLQTSLDCGSETTVLFGIANALREFFSPDYPLDELQAVRYMRSIHNISVERSWGRMKIEWGNNAVNIYQTGIQEGKFDPESEDQVLLVRWLWPKMLQETLDDFCAFRNAAKMRKNHEKLGPSGCSRNDAFENYEAWGGQDLLQSVDVERIRELQSMLGGEDLIKFVPDEFAARAQAAYDMLGIQSLRMENVWAVFSALYPIVFPAMVL</sequence>
<protein>
    <recommendedName>
        <fullName evidence="1">Integrase core domain-containing protein</fullName>
    </recommendedName>
</protein>
<gene>
    <name evidence="2" type="ORF">D9611_012894</name>
</gene>
<dbReference type="OrthoDB" id="5392716at2759"/>
<comment type="caution">
    <text evidence="2">The sequence shown here is derived from an EMBL/GenBank/DDBJ whole genome shotgun (WGS) entry which is preliminary data.</text>
</comment>
<evidence type="ECO:0000313" key="2">
    <source>
        <dbReference type="EMBL" id="KAF5319802.1"/>
    </source>
</evidence>
<accession>A0A8H5BAT6</accession>
<dbReference type="PANTHER" id="PTHR46177:SF1">
    <property type="entry name" value="INTEGRASE CATALYTIC DOMAIN-CONTAINING PROTEIN"/>
    <property type="match status" value="1"/>
</dbReference>
<dbReference type="EMBL" id="JAACJK010000173">
    <property type="protein sequence ID" value="KAF5319802.1"/>
    <property type="molecule type" value="Genomic_DNA"/>
</dbReference>
<dbReference type="InterPro" id="IPR058913">
    <property type="entry name" value="Integrase_dom_put"/>
</dbReference>
<name>A0A8H5BAT6_9AGAR</name>
<keyword evidence="3" id="KW-1185">Reference proteome</keyword>
<dbReference type="PANTHER" id="PTHR46177">
    <property type="entry name" value="INTEGRASE CATALYTIC DOMAIN-CONTAINING PROTEIN"/>
    <property type="match status" value="1"/>
</dbReference>
<dbReference type="AlphaFoldDB" id="A0A8H5BAT6"/>
<dbReference type="Proteomes" id="UP000541558">
    <property type="component" value="Unassembled WGS sequence"/>
</dbReference>
<reference evidence="2 3" key="1">
    <citation type="journal article" date="2020" name="ISME J.">
        <title>Uncovering the hidden diversity of litter-decomposition mechanisms in mushroom-forming fungi.</title>
        <authorList>
            <person name="Floudas D."/>
            <person name="Bentzer J."/>
            <person name="Ahren D."/>
            <person name="Johansson T."/>
            <person name="Persson P."/>
            <person name="Tunlid A."/>
        </authorList>
    </citation>
    <scope>NUCLEOTIDE SEQUENCE [LARGE SCALE GENOMIC DNA]</scope>
    <source>
        <strain evidence="2 3">CBS 175.51</strain>
    </source>
</reference>
<evidence type="ECO:0000313" key="3">
    <source>
        <dbReference type="Proteomes" id="UP000541558"/>
    </source>
</evidence>
<organism evidence="2 3">
    <name type="scientific">Ephemerocybe angulata</name>
    <dbReference type="NCBI Taxonomy" id="980116"/>
    <lineage>
        <taxon>Eukaryota</taxon>
        <taxon>Fungi</taxon>
        <taxon>Dikarya</taxon>
        <taxon>Basidiomycota</taxon>
        <taxon>Agaricomycotina</taxon>
        <taxon>Agaricomycetes</taxon>
        <taxon>Agaricomycetidae</taxon>
        <taxon>Agaricales</taxon>
        <taxon>Agaricineae</taxon>
        <taxon>Psathyrellaceae</taxon>
        <taxon>Ephemerocybe</taxon>
    </lineage>
</organism>
<dbReference type="Pfam" id="PF24764">
    <property type="entry name" value="rva_4"/>
    <property type="match status" value="1"/>
</dbReference>
<proteinExistence type="predicted"/>
<feature type="domain" description="Integrase core" evidence="1">
    <location>
        <begin position="103"/>
        <end position="277"/>
    </location>
</feature>
<evidence type="ECO:0000259" key="1">
    <source>
        <dbReference type="Pfam" id="PF24764"/>
    </source>
</evidence>